<dbReference type="Proteomes" id="UP001519064">
    <property type="component" value="Unassembled WGS sequence"/>
</dbReference>
<evidence type="ECO:0000256" key="1">
    <source>
        <dbReference type="ARBA" id="ARBA00006464"/>
    </source>
</evidence>
<feature type="region of interest" description="Disordered" evidence="2">
    <location>
        <begin position="1"/>
        <end position="83"/>
    </location>
</feature>
<feature type="region of interest" description="Disordered" evidence="2">
    <location>
        <begin position="251"/>
        <end position="278"/>
    </location>
</feature>
<evidence type="ECO:0000313" key="5">
    <source>
        <dbReference type="EMBL" id="MBO8192859.1"/>
    </source>
</evidence>
<feature type="domain" description="Bacterial sugar transferase" evidence="4">
    <location>
        <begin position="385"/>
        <end position="566"/>
    </location>
</feature>
<dbReference type="EMBL" id="JADKMA010000062">
    <property type="protein sequence ID" value="MBO8192859.1"/>
    <property type="molecule type" value="Genomic_DNA"/>
</dbReference>
<keyword evidence="6" id="KW-1185">Reference proteome</keyword>
<keyword evidence="5" id="KW-0808">Transferase</keyword>
<keyword evidence="3" id="KW-1133">Transmembrane helix</keyword>
<accession>A0ABS3XBU6</accession>
<dbReference type="GO" id="GO:0016740">
    <property type="term" value="F:transferase activity"/>
    <property type="evidence" value="ECO:0007669"/>
    <property type="project" value="UniProtKB-KW"/>
</dbReference>
<organism evidence="5 6">
    <name type="scientific">Streptomyces oryzae</name>
    <dbReference type="NCBI Taxonomy" id="1434886"/>
    <lineage>
        <taxon>Bacteria</taxon>
        <taxon>Bacillati</taxon>
        <taxon>Actinomycetota</taxon>
        <taxon>Actinomycetes</taxon>
        <taxon>Kitasatosporales</taxon>
        <taxon>Streptomycetaceae</taxon>
        <taxon>Streptomyces</taxon>
    </lineage>
</organism>
<dbReference type="RefSeq" id="WP_209239930.1">
    <property type="nucleotide sequence ID" value="NZ_JADKMA010000062.1"/>
</dbReference>
<reference evidence="5 6" key="1">
    <citation type="submission" date="2020-11" db="EMBL/GenBank/DDBJ databases">
        <title>Streptomyces spirodelae sp. nov., isolated from duckweed.</title>
        <authorList>
            <person name="Saimee Y."/>
            <person name="Duangmal K."/>
        </authorList>
    </citation>
    <scope>NUCLEOTIDE SEQUENCE [LARGE SCALE GENOMIC DNA]</scope>
    <source>
        <strain evidence="5 6">S16-07</strain>
    </source>
</reference>
<dbReference type="Pfam" id="PF02397">
    <property type="entry name" value="Bac_transf"/>
    <property type="match status" value="1"/>
</dbReference>
<feature type="transmembrane region" description="Helical" evidence="3">
    <location>
        <begin position="181"/>
        <end position="203"/>
    </location>
</feature>
<evidence type="ECO:0000256" key="3">
    <source>
        <dbReference type="SAM" id="Phobius"/>
    </source>
</evidence>
<sequence>MTTDSADSVQGAQSDGAIAPAYQAAERPARTAPVVPRPGSEAGSEPGEPAGYAGHQAESGKQAPKKRPVPSARGQVAAPQPRYAAARRRRGAALSLAAADVAATAGTVLSCAGPEAAALLLAPVCTSLPALCARAGLYRPGLDPQALPELPPLSRRVAIAWCVGVTVLAACGRTGTLSLVALLAGIAVNAVLVCAARALLYGVRRRCGRRRPRVALVVGRGETARAVAAALAERPRYGLRPVALVEMRGTGAADGPRRGGASPADVTSRTGDAPDTHREGACGAVVLPELPLVGVEEAAREVAGGAVRDVVFVQFPWDDPHTAALASLLGERGVTGWLVRPGCASGAHGGHAAPGGRGYGETHMWGFSCHRLVLECPPPRTGLGKRLLDLALAAPALLLAAPVLAGCALAVRVLDGPDVLFRQERIGQDGRPFTLLKFRTVRPTDAHEAATRWTVAGDTRTSGVGRLLRRTSLDELPQLWNVLRGDMSLVGPRPERPYFVQQFSRVHPGYAQRHRAPVGLTGLAQIHGLRGDTSIADRARFDNHYIETWSLWQDVCIICRTATSFFRLEGR</sequence>
<feature type="compositionally biased region" description="Polar residues" evidence="2">
    <location>
        <begin position="1"/>
        <end position="13"/>
    </location>
</feature>
<dbReference type="PANTHER" id="PTHR30576:SF0">
    <property type="entry name" value="UNDECAPRENYL-PHOSPHATE N-ACETYLGALACTOSAMINYL 1-PHOSPHATE TRANSFERASE-RELATED"/>
    <property type="match status" value="1"/>
</dbReference>
<gene>
    <name evidence="5" type="ORF">ITI46_14450</name>
</gene>
<keyword evidence="3" id="KW-0472">Membrane</keyword>
<name>A0ABS3XBU6_9ACTN</name>
<dbReference type="PANTHER" id="PTHR30576">
    <property type="entry name" value="COLANIC BIOSYNTHESIS UDP-GLUCOSE LIPID CARRIER TRANSFERASE"/>
    <property type="match status" value="1"/>
</dbReference>
<comment type="caution">
    <text evidence="5">The sequence shown here is derived from an EMBL/GenBank/DDBJ whole genome shotgun (WGS) entry which is preliminary data.</text>
</comment>
<comment type="similarity">
    <text evidence="1">Belongs to the bacterial sugar transferase family.</text>
</comment>
<protein>
    <submittedName>
        <fullName evidence="5">Sugar transferase</fullName>
    </submittedName>
</protein>
<evidence type="ECO:0000313" key="6">
    <source>
        <dbReference type="Proteomes" id="UP001519064"/>
    </source>
</evidence>
<dbReference type="InterPro" id="IPR003362">
    <property type="entry name" value="Bact_transf"/>
</dbReference>
<feature type="transmembrane region" description="Helical" evidence="3">
    <location>
        <begin position="390"/>
        <end position="414"/>
    </location>
</feature>
<evidence type="ECO:0000256" key="2">
    <source>
        <dbReference type="SAM" id="MobiDB-lite"/>
    </source>
</evidence>
<feature type="compositionally biased region" description="Low complexity" evidence="2">
    <location>
        <begin position="24"/>
        <end position="38"/>
    </location>
</feature>
<evidence type="ECO:0000259" key="4">
    <source>
        <dbReference type="Pfam" id="PF02397"/>
    </source>
</evidence>
<proteinExistence type="inferred from homology"/>
<keyword evidence="3" id="KW-0812">Transmembrane</keyword>